<sequence>MAIDKEPESMTKSSGYVVETKLKEEYAEREYRHSEVSSKTLRRAVMLLL</sequence>
<proteinExistence type="predicted"/>
<gene>
    <name evidence="1" type="ORF">BofuT4_uP121760.1</name>
</gene>
<dbReference type="AlphaFoldDB" id="G2YNF9"/>
<organism evidence="1 2">
    <name type="scientific">Botryotinia fuckeliana (strain T4)</name>
    <name type="common">Noble rot fungus</name>
    <name type="synonym">Botrytis cinerea</name>
    <dbReference type="NCBI Taxonomy" id="999810"/>
    <lineage>
        <taxon>Eukaryota</taxon>
        <taxon>Fungi</taxon>
        <taxon>Dikarya</taxon>
        <taxon>Ascomycota</taxon>
        <taxon>Pezizomycotina</taxon>
        <taxon>Leotiomycetes</taxon>
        <taxon>Helotiales</taxon>
        <taxon>Sclerotiniaceae</taxon>
        <taxon>Botrytis</taxon>
    </lineage>
</organism>
<dbReference type="InParanoid" id="G2YNF9"/>
<dbReference type="Proteomes" id="UP000008177">
    <property type="component" value="Unplaced contigs"/>
</dbReference>
<accession>G2YNF9</accession>
<evidence type="ECO:0000313" key="1">
    <source>
        <dbReference type="EMBL" id="CCD53157.1"/>
    </source>
</evidence>
<reference evidence="2" key="1">
    <citation type="journal article" date="2011" name="PLoS Genet.">
        <title>Genomic analysis of the necrotrophic fungal pathogens Sclerotinia sclerotiorum and Botrytis cinerea.</title>
        <authorList>
            <person name="Amselem J."/>
            <person name="Cuomo C.A."/>
            <person name="van Kan J.A."/>
            <person name="Viaud M."/>
            <person name="Benito E.P."/>
            <person name="Couloux A."/>
            <person name="Coutinho P.M."/>
            <person name="de Vries R.P."/>
            <person name="Dyer P.S."/>
            <person name="Fillinger S."/>
            <person name="Fournier E."/>
            <person name="Gout L."/>
            <person name="Hahn M."/>
            <person name="Kohn L."/>
            <person name="Lapalu N."/>
            <person name="Plummer K.M."/>
            <person name="Pradier J.M."/>
            <person name="Quevillon E."/>
            <person name="Sharon A."/>
            <person name="Simon A."/>
            <person name="ten Have A."/>
            <person name="Tudzynski B."/>
            <person name="Tudzynski P."/>
            <person name="Wincker P."/>
            <person name="Andrew M."/>
            <person name="Anthouard V."/>
            <person name="Beever R.E."/>
            <person name="Beffa R."/>
            <person name="Benoit I."/>
            <person name="Bouzid O."/>
            <person name="Brault B."/>
            <person name="Chen Z."/>
            <person name="Choquer M."/>
            <person name="Collemare J."/>
            <person name="Cotton P."/>
            <person name="Danchin E.G."/>
            <person name="Da Silva C."/>
            <person name="Gautier A."/>
            <person name="Giraud C."/>
            <person name="Giraud T."/>
            <person name="Gonzalez C."/>
            <person name="Grossetete S."/>
            <person name="Guldener U."/>
            <person name="Henrissat B."/>
            <person name="Howlett B.J."/>
            <person name="Kodira C."/>
            <person name="Kretschmer M."/>
            <person name="Lappartient A."/>
            <person name="Leroch M."/>
            <person name="Levis C."/>
            <person name="Mauceli E."/>
            <person name="Neuveglise C."/>
            <person name="Oeser B."/>
            <person name="Pearson M."/>
            <person name="Poulain J."/>
            <person name="Poussereau N."/>
            <person name="Quesneville H."/>
            <person name="Rascle C."/>
            <person name="Schumacher J."/>
            <person name="Segurens B."/>
            <person name="Sexton A."/>
            <person name="Silva E."/>
            <person name="Sirven C."/>
            <person name="Soanes D.M."/>
            <person name="Talbot N.J."/>
            <person name="Templeton M."/>
            <person name="Yandava C."/>
            <person name="Yarden O."/>
            <person name="Zeng Q."/>
            <person name="Rollins J.A."/>
            <person name="Lebrun M.H."/>
            <person name="Dickman M."/>
        </authorList>
    </citation>
    <scope>NUCLEOTIDE SEQUENCE [LARGE SCALE GENOMIC DNA]</scope>
    <source>
        <strain evidence="2">T4</strain>
    </source>
</reference>
<protein>
    <submittedName>
        <fullName evidence="1">Uncharacterized protein</fullName>
    </submittedName>
</protein>
<name>G2YNF9_BOTF4</name>
<dbReference type="HOGENOM" id="CLU_3142909_0_0_1"/>
<evidence type="ECO:0000313" key="2">
    <source>
        <dbReference type="Proteomes" id="UP000008177"/>
    </source>
</evidence>
<dbReference type="EMBL" id="FQ790346">
    <property type="protein sequence ID" value="CCD53157.1"/>
    <property type="molecule type" value="Genomic_DNA"/>
</dbReference>